<feature type="region of interest" description="Disordered" evidence="1">
    <location>
        <begin position="194"/>
        <end position="254"/>
    </location>
</feature>
<feature type="region of interest" description="Disordered" evidence="1">
    <location>
        <begin position="1"/>
        <end position="35"/>
    </location>
</feature>
<organism evidence="2 4">
    <name type="scientific">Ralstonia mannitolilytica</name>
    <dbReference type="NCBI Taxonomy" id="105219"/>
    <lineage>
        <taxon>Bacteria</taxon>
        <taxon>Pseudomonadati</taxon>
        <taxon>Pseudomonadota</taxon>
        <taxon>Betaproteobacteria</taxon>
        <taxon>Burkholderiales</taxon>
        <taxon>Burkholderiaceae</taxon>
        <taxon>Ralstonia</taxon>
    </lineage>
</organism>
<dbReference type="EMBL" id="CAUDKV010000034">
    <property type="protein sequence ID" value="CAJ0898845.1"/>
    <property type="molecule type" value="Genomic_DNA"/>
</dbReference>
<comment type="caution">
    <text evidence="2">The sequence shown here is derived from an EMBL/GenBank/DDBJ whole genome shotgun (WGS) entry which is preliminary data.</text>
</comment>
<dbReference type="Proteomes" id="UP001190002">
    <property type="component" value="Unassembled WGS sequence"/>
</dbReference>
<dbReference type="EMBL" id="CATVXE010000006">
    <property type="protein sequence ID" value="CAJ0682513.1"/>
    <property type="molecule type" value="Genomic_DNA"/>
</dbReference>
<dbReference type="Proteomes" id="UP001190452">
    <property type="component" value="Unassembled WGS sequence"/>
</dbReference>
<feature type="compositionally biased region" description="Basic and acidic residues" evidence="1">
    <location>
        <begin position="220"/>
        <end position="235"/>
    </location>
</feature>
<dbReference type="AlphaFoldDB" id="A0AAD2ALA4"/>
<protein>
    <submittedName>
        <fullName evidence="2">Uncharacterized protein</fullName>
    </submittedName>
</protein>
<accession>A0AAD2ALA4</accession>
<evidence type="ECO:0000313" key="3">
    <source>
        <dbReference type="EMBL" id="CAJ0898845.1"/>
    </source>
</evidence>
<gene>
    <name evidence="3" type="ORF">R77569_04856</name>
    <name evidence="2" type="ORF">R77591_01883</name>
</gene>
<keyword evidence="5" id="KW-1185">Reference proteome</keyword>
<reference evidence="2 5" key="1">
    <citation type="submission" date="2023-07" db="EMBL/GenBank/DDBJ databases">
        <authorList>
            <person name="Peeters C."/>
        </authorList>
    </citation>
    <scope>NUCLEOTIDE SEQUENCE</scope>
    <source>
        <strain evidence="3 5">R-77569</strain>
        <strain evidence="2">R-77591</strain>
    </source>
</reference>
<feature type="compositionally biased region" description="Basic and acidic residues" evidence="1">
    <location>
        <begin position="13"/>
        <end position="22"/>
    </location>
</feature>
<feature type="region of interest" description="Disordered" evidence="1">
    <location>
        <begin position="105"/>
        <end position="124"/>
    </location>
</feature>
<evidence type="ECO:0000313" key="5">
    <source>
        <dbReference type="Proteomes" id="UP001190452"/>
    </source>
</evidence>
<evidence type="ECO:0000256" key="1">
    <source>
        <dbReference type="SAM" id="MobiDB-lite"/>
    </source>
</evidence>
<proteinExistence type="predicted"/>
<evidence type="ECO:0000313" key="2">
    <source>
        <dbReference type="EMBL" id="CAJ0682513.1"/>
    </source>
</evidence>
<evidence type="ECO:0000313" key="4">
    <source>
        <dbReference type="Proteomes" id="UP001190002"/>
    </source>
</evidence>
<feature type="compositionally biased region" description="Basic residues" evidence="1">
    <location>
        <begin position="194"/>
        <end position="207"/>
    </location>
</feature>
<sequence>MTARSGRCSEANRTTKEGEGRCRREKGRGTSLTLGTGGKRLWLLRSRPDQVDRAAMRGGPSDRHCNRLAWPHPNILAIRSARMVLHRRSARRKLDPLCYNPPHELSSARPQVAPSRFHHAGRSGTRGESAHACARTAASAPCLPVHGHARCRQDHAVAHSCQIAELRGRRWARRHHRTALRGVSCMHGNRRRALRRLHRDGRRLQPRCRRDGPTARSRGLRTDGRPLQGLHDRRSAHAHQPRLQRDAEDAGGAA</sequence>
<name>A0AAD2ALA4_9RALS</name>